<accession>A0A6N8IJ79</accession>
<organism evidence="2 3">
    <name type="scientific">Gordonibacter urolithinfaciens</name>
    <dbReference type="NCBI Taxonomy" id="1335613"/>
    <lineage>
        <taxon>Bacteria</taxon>
        <taxon>Bacillati</taxon>
        <taxon>Actinomycetota</taxon>
        <taxon>Coriobacteriia</taxon>
        <taxon>Eggerthellales</taxon>
        <taxon>Eggerthellaceae</taxon>
        <taxon>Gordonibacter</taxon>
    </lineage>
</organism>
<name>A0A6N8IJ79_9ACTN</name>
<dbReference type="Proteomes" id="UP000468327">
    <property type="component" value="Unassembled WGS sequence"/>
</dbReference>
<keyword evidence="1" id="KW-0472">Membrane</keyword>
<gene>
    <name evidence="2" type="ORF">GO738_11130</name>
</gene>
<keyword evidence="3" id="KW-1185">Reference proteome</keyword>
<evidence type="ECO:0000313" key="3">
    <source>
        <dbReference type="Proteomes" id="UP000468327"/>
    </source>
</evidence>
<reference evidence="2 3" key="1">
    <citation type="submission" date="2019-11" db="EMBL/GenBank/DDBJ databases">
        <title>Whole genome shotgun sequencing (WGS) data from Adlercreutzia equolifaciens ResAG-91, Eggerthella lenta MRI-F36, MRI-F37, MRI-F40, ResAG-49, ResAG-88, ResAG-121, ResAG-145, and Gordonibacter sp. ResAG-5, ResAG-26, ResAG-43, ResAG-50, ResAG-59.</title>
        <authorList>
            <person name="Stoll D.A."/>
            <person name="Danylec N."/>
            <person name="Franz C.M.A.P."/>
            <person name="Huch M."/>
        </authorList>
    </citation>
    <scope>NUCLEOTIDE SEQUENCE [LARGE SCALE GENOMIC DNA]</scope>
    <source>
        <strain evidence="2 3">ResAG-59</strain>
    </source>
</reference>
<keyword evidence="1" id="KW-1133">Transmembrane helix</keyword>
<feature type="transmembrane region" description="Helical" evidence="1">
    <location>
        <begin position="29"/>
        <end position="49"/>
    </location>
</feature>
<protein>
    <submittedName>
        <fullName evidence="2">Uncharacterized protein</fullName>
    </submittedName>
</protein>
<comment type="caution">
    <text evidence="2">The sequence shown here is derived from an EMBL/GenBank/DDBJ whole genome shotgun (WGS) entry which is preliminary data.</text>
</comment>
<evidence type="ECO:0000256" key="1">
    <source>
        <dbReference type="SAM" id="Phobius"/>
    </source>
</evidence>
<sequence>MTRNPNTNIADLHPADAARTTSKADHRTLGSLLAAGFIIMVSFIVRHFYQ</sequence>
<proteinExistence type="predicted"/>
<dbReference type="EMBL" id="WPOC01000019">
    <property type="protein sequence ID" value="MVN15885.1"/>
    <property type="molecule type" value="Genomic_DNA"/>
</dbReference>
<evidence type="ECO:0000313" key="2">
    <source>
        <dbReference type="EMBL" id="MVN15885.1"/>
    </source>
</evidence>
<dbReference type="RefSeq" id="WP_157005830.1">
    <property type="nucleotide sequence ID" value="NZ_DBEZYS010000220.1"/>
</dbReference>
<keyword evidence="1" id="KW-0812">Transmembrane</keyword>
<dbReference type="AlphaFoldDB" id="A0A6N8IJ79"/>